<protein>
    <submittedName>
        <fullName evidence="3">FGE-sulfatase domain-containing protein</fullName>
    </submittedName>
</protein>
<sequence length="110" mass="12815">MVIGLLGLTIDELQTGSAELSPEDIEQEQEYFQNLRQVPVIGNHYYCQWCHDGKDKKKMARQLWSSPQYEPLAKRAQTFVRFGKRAQTFVRFGKRAQTFVRFGRSAPTQM</sequence>
<dbReference type="WBParaSite" id="ACOC_0000501101-mRNA-1">
    <property type="protein sequence ID" value="ACOC_0000501101-mRNA-1"/>
    <property type="gene ID" value="ACOC_0000501101"/>
</dbReference>
<evidence type="ECO:0000313" key="3">
    <source>
        <dbReference type="WBParaSite" id="ACOC_0000501101-mRNA-1"/>
    </source>
</evidence>
<evidence type="ECO:0000313" key="1">
    <source>
        <dbReference type="EMBL" id="VDM56597.1"/>
    </source>
</evidence>
<accession>A0A158PGA5</accession>
<evidence type="ECO:0000313" key="2">
    <source>
        <dbReference type="Proteomes" id="UP000267027"/>
    </source>
</evidence>
<dbReference type="AlphaFoldDB" id="A0A158PGA5"/>
<name>A0A158PGA5_ANGCS</name>
<dbReference type="OrthoDB" id="5813613at2759"/>
<organism evidence="3">
    <name type="scientific">Angiostrongylus costaricensis</name>
    <name type="common">Nematode worm</name>
    <dbReference type="NCBI Taxonomy" id="334426"/>
    <lineage>
        <taxon>Eukaryota</taxon>
        <taxon>Metazoa</taxon>
        <taxon>Ecdysozoa</taxon>
        <taxon>Nematoda</taxon>
        <taxon>Chromadorea</taxon>
        <taxon>Rhabditida</taxon>
        <taxon>Rhabditina</taxon>
        <taxon>Rhabditomorpha</taxon>
        <taxon>Strongyloidea</taxon>
        <taxon>Metastrongylidae</taxon>
        <taxon>Angiostrongylus</taxon>
    </lineage>
</organism>
<gene>
    <name evidence="1" type="ORF">ACOC_LOCUS5012</name>
</gene>
<keyword evidence="2" id="KW-1185">Reference proteome</keyword>
<reference evidence="3" key="1">
    <citation type="submission" date="2016-04" db="UniProtKB">
        <authorList>
            <consortium name="WormBaseParasite"/>
        </authorList>
    </citation>
    <scope>IDENTIFICATION</scope>
</reference>
<proteinExistence type="predicted"/>
<dbReference type="STRING" id="334426.A0A158PGA5"/>
<dbReference type="Proteomes" id="UP000267027">
    <property type="component" value="Unassembled WGS sequence"/>
</dbReference>
<dbReference type="EMBL" id="UYYA01003843">
    <property type="protein sequence ID" value="VDM56597.1"/>
    <property type="molecule type" value="Genomic_DNA"/>
</dbReference>
<reference evidence="1 2" key="2">
    <citation type="submission" date="2018-11" db="EMBL/GenBank/DDBJ databases">
        <authorList>
            <consortium name="Pathogen Informatics"/>
        </authorList>
    </citation>
    <scope>NUCLEOTIDE SEQUENCE [LARGE SCALE GENOMIC DNA]</scope>
    <source>
        <strain evidence="1 2">Costa Rica</strain>
    </source>
</reference>